<evidence type="ECO:0000313" key="2">
    <source>
        <dbReference type="EMBL" id="KAG8500613.1"/>
    </source>
</evidence>
<evidence type="ECO:0000259" key="1">
    <source>
        <dbReference type="Pfam" id="PF13966"/>
    </source>
</evidence>
<dbReference type="OrthoDB" id="1001105at2759"/>
<gene>
    <name evidence="2" type="ORF">CXB51_004491</name>
</gene>
<keyword evidence="3" id="KW-1185">Reference proteome</keyword>
<dbReference type="Pfam" id="PF13966">
    <property type="entry name" value="zf-RVT"/>
    <property type="match status" value="1"/>
</dbReference>
<proteinExistence type="predicted"/>
<organism evidence="2 3">
    <name type="scientific">Gossypium anomalum</name>
    <dbReference type="NCBI Taxonomy" id="47600"/>
    <lineage>
        <taxon>Eukaryota</taxon>
        <taxon>Viridiplantae</taxon>
        <taxon>Streptophyta</taxon>
        <taxon>Embryophyta</taxon>
        <taxon>Tracheophyta</taxon>
        <taxon>Spermatophyta</taxon>
        <taxon>Magnoliopsida</taxon>
        <taxon>eudicotyledons</taxon>
        <taxon>Gunneridae</taxon>
        <taxon>Pentapetalae</taxon>
        <taxon>rosids</taxon>
        <taxon>malvids</taxon>
        <taxon>Malvales</taxon>
        <taxon>Malvaceae</taxon>
        <taxon>Malvoideae</taxon>
        <taxon>Gossypium</taxon>
    </lineage>
</organism>
<comment type="caution">
    <text evidence="2">The sequence shown here is derived from an EMBL/GenBank/DDBJ whole genome shotgun (WGS) entry which is preliminary data.</text>
</comment>
<accession>A0A8J5Z1B1</accession>
<dbReference type="Proteomes" id="UP000701853">
    <property type="component" value="Chromosome 2"/>
</dbReference>
<reference evidence="2 3" key="1">
    <citation type="journal article" date="2021" name="bioRxiv">
        <title>The Gossypium anomalum genome as a resource for cotton improvement and evolutionary analysis of hybrid incompatibility.</title>
        <authorList>
            <person name="Grover C.E."/>
            <person name="Yuan D."/>
            <person name="Arick M.A."/>
            <person name="Miller E.R."/>
            <person name="Hu G."/>
            <person name="Peterson D.G."/>
            <person name="Wendel J.F."/>
            <person name="Udall J.A."/>
        </authorList>
    </citation>
    <scope>NUCLEOTIDE SEQUENCE [LARGE SCALE GENOMIC DNA]</scope>
    <source>
        <strain evidence="2">JFW-Udall</strain>
        <tissue evidence="2">Leaf</tissue>
    </source>
</reference>
<dbReference type="EMBL" id="JAHUZN010000002">
    <property type="protein sequence ID" value="KAG8500613.1"/>
    <property type="molecule type" value="Genomic_DNA"/>
</dbReference>
<name>A0A8J5Z1B1_9ROSI</name>
<dbReference type="InterPro" id="IPR026960">
    <property type="entry name" value="RVT-Znf"/>
</dbReference>
<dbReference type="AlphaFoldDB" id="A0A8J5Z1B1"/>
<feature type="domain" description="Reverse transcriptase zinc-binding" evidence="1">
    <location>
        <begin position="31"/>
        <end position="125"/>
    </location>
</feature>
<protein>
    <recommendedName>
        <fullName evidence="1">Reverse transcriptase zinc-binding domain-containing protein</fullName>
    </recommendedName>
</protein>
<evidence type="ECO:0000313" key="3">
    <source>
        <dbReference type="Proteomes" id="UP000701853"/>
    </source>
</evidence>
<sequence length="248" mass="29419">MDVAEKILKIPLAEIAYDDFQVWRGKLTGEFSVRSAYKLLHEICLDPTTIILQTEIRNFYRKLWKSHIPLKIQITVWRVSWNFIPSLVNLRLKRVVVDAQCPRCHQGEEDSTHIFQQCPSTIEVWNQLRLAWVLSQNNLNMWQWLTWVFDKGTDEQLRLFCCGLWLIWFSRNKLLYERRHMTGIEIARQTRNYMVEPDAIEEKRLTSPPTENTQQICRRGRVTVYFDAAFDRLSSRSSTGLLVRNEEG</sequence>